<gene>
    <name evidence="1" type="ORF">HPB50_008068</name>
</gene>
<sequence length="594" mass="66121">MPPFPTDDFNIVYRHQAGLTYRNGTSPQLLTPSEDPVVLRKRISSTTFECKHGKLKTSSLRALPTRKAQPDSKASPPSSTSSAEIVAGFRIDPRYTALGARTMLGRSSTAVITFAGPHVPYYITSQSGDYRCKPQDICPTPREAFCYKCGQEAVSQAHDCLCKCEICEQALETAGKECKKKLRPSPPPYQVRQQQLIKAKARQCPWNPSCDEFSELNNPLTASGSPPQGQPGPSSSILRARSRSRTRSRSRSRSCSVQQISYADAAQGDSKSCHKHTSVSPIETGELKVLENRILDQQKCYEDIATKSKTKVPSSISSQSPAKNRKKPLRSTMKTLRKCSGYVKNSFYQKKSPLTSPSKKSKLLWKQRFSVIETKHAALVGSQLTTLAESKSTARDESRLEAIVETKLEPITNQFGNTFTTLSRTMGTHTAQINELKSQLTDFITHVDNNRISHADLENLSGRKKPRTQARRLRARTTHQRERIRLLMHNYAGSEADLLHKLCEELRGKCKLLVLKARTRGRPPACKDPEPCVTFNGVQITEVASLRVLGLHQDGSGAATLPRLQRTISQLTHLIRRVANRRSGLKEQDTLSVV</sequence>
<comment type="caution">
    <text evidence="1">The sequence shown here is derived from an EMBL/GenBank/DDBJ whole genome shotgun (WGS) entry which is preliminary data.</text>
</comment>
<reference evidence="1" key="1">
    <citation type="submission" date="2020-05" db="EMBL/GenBank/DDBJ databases">
        <title>Large-scale comparative analyses of tick genomes elucidate their genetic diversity and vector capacities.</title>
        <authorList>
            <person name="Jia N."/>
            <person name="Wang J."/>
            <person name="Shi W."/>
            <person name="Du L."/>
            <person name="Sun Y."/>
            <person name="Zhan W."/>
            <person name="Jiang J."/>
            <person name="Wang Q."/>
            <person name="Zhang B."/>
            <person name="Ji P."/>
            <person name="Sakyi L.B."/>
            <person name="Cui X."/>
            <person name="Yuan T."/>
            <person name="Jiang B."/>
            <person name="Yang W."/>
            <person name="Lam T.T.-Y."/>
            <person name="Chang Q."/>
            <person name="Ding S."/>
            <person name="Wang X."/>
            <person name="Zhu J."/>
            <person name="Ruan X."/>
            <person name="Zhao L."/>
            <person name="Wei J."/>
            <person name="Que T."/>
            <person name="Du C."/>
            <person name="Cheng J."/>
            <person name="Dai P."/>
            <person name="Han X."/>
            <person name="Huang E."/>
            <person name="Gao Y."/>
            <person name="Liu J."/>
            <person name="Shao H."/>
            <person name="Ye R."/>
            <person name="Li L."/>
            <person name="Wei W."/>
            <person name="Wang X."/>
            <person name="Wang C."/>
            <person name="Yang T."/>
            <person name="Huo Q."/>
            <person name="Li W."/>
            <person name="Guo W."/>
            <person name="Chen H."/>
            <person name="Zhou L."/>
            <person name="Ni X."/>
            <person name="Tian J."/>
            <person name="Zhou Y."/>
            <person name="Sheng Y."/>
            <person name="Liu T."/>
            <person name="Pan Y."/>
            <person name="Xia L."/>
            <person name="Li J."/>
            <person name="Zhao F."/>
            <person name="Cao W."/>
        </authorList>
    </citation>
    <scope>NUCLEOTIDE SEQUENCE</scope>
    <source>
        <strain evidence="1">Hyas-2018</strain>
    </source>
</reference>
<evidence type="ECO:0000313" key="1">
    <source>
        <dbReference type="EMBL" id="KAH6935687.1"/>
    </source>
</evidence>
<proteinExistence type="predicted"/>
<name>A0ACB7SKJ8_HYAAI</name>
<accession>A0ACB7SKJ8</accession>
<dbReference type="Proteomes" id="UP000821845">
    <property type="component" value="Chromosome 3"/>
</dbReference>
<dbReference type="EMBL" id="CM023483">
    <property type="protein sequence ID" value="KAH6935687.1"/>
    <property type="molecule type" value="Genomic_DNA"/>
</dbReference>
<protein>
    <submittedName>
        <fullName evidence="1">Uncharacterized protein</fullName>
    </submittedName>
</protein>
<keyword evidence="2" id="KW-1185">Reference proteome</keyword>
<organism evidence="1 2">
    <name type="scientific">Hyalomma asiaticum</name>
    <name type="common">Tick</name>
    <dbReference type="NCBI Taxonomy" id="266040"/>
    <lineage>
        <taxon>Eukaryota</taxon>
        <taxon>Metazoa</taxon>
        <taxon>Ecdysozoa</taxon>
        <taxon>Arthropoda</taxon>
        <taxon>Chelicerata</taxon>
        <taxon>Arachnida</taxon>
        <taxon>Acari</taxon>
        <taxon>Parasitiformes</taxon>
        <taxon>Ixodida</taxon>
        <taxon>Ixodoidea</taxon>
        <taxon>Ixodidae</taxon>
        <taxon>Hyalomminae</taxon>
        <taxon>Hyalomma</taxon>
    </lineage>
</organism>
<evidence type="ECO:0000313" key="2">
    <source>
        <dbReference type="Proteomes" id="UP000821845"/>
    </source>
</evidence>